<dbReference type="InterPro" id="IPR051049">
    <property type="entry name" value="Dienelactone_hydrolase-like"/>
</dbReference>
<keyword evidence="3" id="KW-1185">Reference proteome</keyword>
<evidence type="ECO:0000313" key="2">
    <source>
        <dbReference type="EMBL" id="MFC5060524.1"/>
    </source>
</evidence>
<reference evidence="3" key="1">
    <citation type="journal article" date="2019" name="Int. J. Syst. Evol. Microbiol.">
        <title>The Global Catalogue of Microorganisms (GCM) 10K type strain sequencing project: providing services to taxonomists for standard genome sequencing and annotation.</title>
        <authorList>
            <consortium name="The Broad Institute Genomics Platform"/>
            <consortium name="The Broad Institute Genome Sequencing Center for Infectious Disease"/>
            <person name="Wu L."/>
            <person name="Ma J."/>
        </authorList>
    </citation>
    <scope>NUCLEOTIDE SEQUENCE [LARGE SCALE GENOMIC DNA]</scope>
    <source>
        <strain evidence="3">KCTC 12848</strain>
    </source>
</reference>
<dbReference type="EMBL" id="JBHSJB010000053">
    <property type="protein sequence ID" value="MFC5060524.1"/>
    <property type="molecule type" value="Genomic_DNA"/>
</dbReference>
<feature type="domain" description="Dienelactone hydrolase" evidence="1">
    <location>
        <begin position="87"/>
        <end position="211"/>
    </location>
</feature>
<dbReference type="Pfam" id="PF01738">
    <property type="entry name" value="DLH"/>
    <property type="match status" value="1"/>
</dbReference>
<gene>
    <name evidence="2" type="ORF">ACFPFM_43030</name>
</gene>
<accession>A0ABV9YGN5</accession>
<dbReference type="InterPro" id="IPR002925">
    <property type="entry name" value="Dienelactn_hydro"/>
</dbReference>
<keyword evidence="2" id="KW-0378">Hydrolase</keyword>
<dbReference type="RefSeq" id="WP_344037495.1">
    <property type="nucleotide sequence ID" value="NZ_BAAAKE010000007.1"/>
</dbReference>
<dbReference type="PANTHER" id="PTHR46623:SF6">
    <property type="entry name" value="ALPHA_BETA-HYDROLASES SUPERFAMILY PROTEIN"/>
    <property type="match status" value="1"/>
</dbReference>
<dbReference type="SUPFAM" id="SSF53474">
    <property type="entry name" value="alpha/beta-Hydrolases"/>
    <property type="match status" value="1"/>
</dbReference>
<sequence>MFVDEDVRIPLDGSHLDARLTLPARNSGVVVFAHGSGRHSPCNRHVADVLQREHVGTLLLDLLPEEERGGADPSGAEPGFDVPTTAGRLAAAVDWLADRAATRRHPIGLFGGSTGAAAALVAAAERPAAVRAVVCGGGRTDLAEDALTGVLAPTLLIVGEQDERVVEANQRAVRRLRCGGRLEVVPGAGHLFEEPGALDHVARAAARWFHRHVGNGPVPLHAP</sequence>
<dbReference type="Gene3D" id="3.40.50.1820">
    <property type="entry name" value="alpha/beta hydrolase"/>
    <property type="match status" value="1"/>
</dbReference>
<proteinExistence type="predicted"/>
<dbReference type="Proteomes" id="UP001595833">
    <property type="component" value="Unassembled WGS sequence"/>
</dbReference>
<protein>
    <submittedName>
        <fullName evidence="2">Dienelactone hydrolase family protein</fullName>
        <ecNumber evidence="2">3.1.-.-</ecNumber>
    </submittedName>
</protein>
<dbReference type="PANTHER" id="PTHR46623">
    <property type="entry name" value="CARBOXYMETHYLENEBUTENOLIDASE-RELATED"/>
    <property type="match status" value="1"/>
</dbReference>
<dbReference type="InterPro" id="IPR029058">
    <property type="entry name" value="AB_hydrolase_fold"/>
</dbReference>
<comment type="caution">
    <text evidence="2">The sequence shown here is derived from an EMBL/GenBank/DDBJ whole genome shotgun (WGS) entry which is preliminary data.</text>
</comment>
<dbReference type="GO" id="GO:0016787">
    <property type="term" value="F:hydrolase activity"/>
    <property type="evidence" value="ECO:0007669"/>
    <property type="project" value="UniProtKB-KW"/>
</dbReference>
<evidence type="ECO:0000259" key="1">
    <source>
        <dbReference type="Pfam" id="PF01738"/>
    </source>
</evidence>
<dbReference type="EC" id="3.1.-.-" evidence="2"/>
<evidence type="ECO:0000313" key="3">
    <source>
        <dbReference type="Proteomes" id="UP001595833"/>
    </source>
</evidence>
<name>A0ABV9YGN5_9PSEU</name>
<organism evidence="2 3">
    <name type="scientific">Saccharothrix xinjiangensis</name>
    <dbReference type="NCBI Taxonomy" id="204798"/>
    <lineage>
        <taxon>Bacteria</taxon>
        <taxon>Bacillati</taxon>
        <taxon>Actinomycetota</taxon>
        <taxon>Actinomycetes</taxon>
        <taxon>Pseudonocardiales</taxon>
        <taxon>Pseudonocardiaceae</taxon>
        <taxon>Saccharothrix</taxon>
    </lineage>
</organism>